<evidence type="ECO:0000313" key="1">
    <source>
        <dbReference type="EMBL" id="WZW97877.1"/>
    </source>
</evidence>
<dbReference type="Proteomes" id="UP001434337">
    <property type="component" value="Chromosome"/>
</dbReference>
<evidence type="ECO:0000313" key="2">
    <source>
        <dbReference type="Proteomes" id="UP001434337"/>
    </source>
</evidence>
<sequence>MTEDEQDALASIRLAYEDLERWRARSRGVERPEPGSELAGDEAVWPYLDPAEVARQSLVSATQHLNLARAAIEAGEVFPTAHFSVLRGALVGGSMAVWVLGPDAAVDRQQRALRVVEEFYKRALQYHDDIRPHVDVSHPDAAQWLDSGEHMRRRRAEARARWSAADGLKEGQALEMTSIVRVVSEFVFTPREALNVRLLWRQLSGDAHALTWQLVGRSSHAQHVGGGMAEFAAGGDLVELADVFGKVFSLTKRGWSLFDRRCEGERPVLGGHCVFAVTLAVTLSLETTMAWSEHRSDQAFRRADRI</sequence>
<dbReference type="RefSeq" id="WP_342372121.1">
    <property type="nucleotide sequence ID" value="NZ_CP115965.1"/>
</dbReference>
<organism evidence="1 2">
    <name type="scientific">Propioniciclava soli</name>
    <dbReference type="NCBI Taxonomy" id="2775081"/>
    <lineage>
        <taxon>Bacteria</taxon>
        <taxon>Bacillati</taxon>
        <taxon>Actinomycetota</taxon>
        <taxon>Actinomycetes</taxon>
        <taxon>Propionibacteriales</taxon>
        <taxon>Propionibacteriaceae</taxon>
        <taxon>Propioniciclava</taxon>
    </lineage>
</organism>
<dbReference type="EMBL" id="CP115965">
    <property type="protein sequence ID" value="WZW97877.1"/>
    <property type="molecule type" value="Genomic_DNA"/>
</dbReference>
<reference evidence="1 2" key="1">
    <citation type="journal article" date="2023" name="Environ Microbiome">
        <title>A coral-associated actinobacterium mitigates coral bleaching under heat stress.</title>
        <authorList>
            <person name="Li J."/>
            <person name="Zou Y."/>
            <person name="Li Q."/>
            <person name="Zhang J."/>
            <person name="Bourne D.G."/>
            <person name="Lyu Y."/>
            <person name="Liu C."/>
            <person name="Zhang S."/>
        </authorList>
    </citation>
    <scope>NUCLEOTIDE SEQUENCE [LARGE SCALE GENOMIC DNA]</scope>
    <source>
        <strain evidence="1 2">SCSIO 13291</strain>
    </source>
</reference>
<name>A0ABZ3C7T6_9ACTN</name>
<proteinExistence type="predicted"/>
<gene>
    <name evidence="1" type="ORF">PCC79_13385</name>
</gene>
<protein>
    <submittedName>
        <fullName evidence="1">Uncharacterized protein</fullName>
    </submittedName>
</protein>
<accession>A0ABZ3C7T6</accession>
<keyword evidence="2" id="KW-1185">Reference proteome</keyword>